<accession>A0A0S4QLP1</accession>
<evidence type="ECO:0000313" key="2">
    <source>
        <dbReference type="EMBL" id="CUU55986.1"/>
    </source>
</evidence>
<keyword evidence="1" id="KW-0472">Membrane</keyword>
<dbReference type="Proteomes" id="UP000198802">
    <property type="component" value="Unassembled WGS sequence"/>
</dbReference>
<sequence>MANDAGRMSGGARSAAGGGRLGLVRDEAALYLLLVRAAFRSAAQYRVSLVMYTLVEMAGAALDLATIGIIFAHLPDLDGFALSEVAFLYGSSALPFALAEALVGPLDQLGWQIKDGRMDATLTRPVSVLVQSATMDFSAQRLGRLAQPAAVFAVSLAALPVDWSPGRVAILPMMVLCGTVISISLAVGVAAVLFVAPDASVAIAAVRQGSALATQYPLTIYGRRMAMLLTFVFPVAFVNWQPALFVLGRPDPFGLPGFTGFLSPLVALASCLAAGIAWSAGIRHYRGEGG</sequence>
<name>A0A0S4QLP1_9ACTN</name>
<feature type="transmembrane region" description="Helical" evidence="1">
    <location>
        <begin position="86"/>
        <end position="104"/>
    </location>
</feature>
<keyword evidence="3" id="KW-1185">Reference proteome</keyword>
<dbReference type="PANTHER" id="PTHR36833:SF1">
    <property type="entry name" value="INTEGRAL MEMBRANE TRANSPORT PROTEIN"/>
    <property type="match status" value="1"/>
</dbReference>
<feature type="transmembrane region" description="Helical" evidence="1">
    <location>
        <begin position="226"/>
        <end position="247"/>
    </location>
</feature>
<feature type="transmembrane region" description="Helical" evidence="1">
    <location>
        <begin position="145"/>
        <end position="163"/>
    </location>
</feature>
<reference evidence="3" key="1">
    <citation type="submission" date="2015-11" db="EMBL/GenBank/DDBJ databases">
        <authorList>
            <person name="Varghese N."/>
        </authorList>
    </citation>
    <scope>NUCLEOTIDE SEQUENCE [LARGE SCALE GENOMIC DNA]</scope>
    <source>
        <strain evidence="3">DSM 45899</strain>
    </source>
</reference>
<evidence type="ECO:0000256" key="1">
    <source>
        <dbReference type="SAM" id="Phobius"/>
    </source>
</evidence>
<dbReference type="PANTHER" id="PTHR36833">
    <property type="entry name" value="SLR0610 PROTEIN-RELATED"/>
    <property type="match status" value="1"/>
</dbReference>
<protein>
    <submittedName>
        <fullName evidence="2">ABC-2 type transport system permease protein</fullName>
    </submittedName>
</protein>
<dbReference type="AlphaFoldDB" id="A0A0S4QLP1"/>
<dbReference type="EMBL" id="FAOZ01000006">
    <property type="protein sequence ID" value="CUU55986.1"/>
    <property type="molecule type" value="Genomic_DNA"/>
</dbReference>
<feature type="transmembrane region" description="Helical" evidence="1">
    <location>
        <begin position="169"/>
        <end position="195"/>
    </location>
</feature>
<dbReference type="InterPro" id="IPR010390">
    <property type="entry name" value="ABC-2_transporter-like"/>
</dbReference>
<feature type="transmembrane region" description="Helical" evidence="1">
    <location>
        <begin position="253"/>
        <end position="278"/>
    </location>
</feature>
<keyword evidence="1" id="KW-0812">Transmembrane</keyword>
<feature type="transmembrane region" description="Helical" evidence="1">
    <location>
        <begin position="49"/>
        <end position="74"/>
    </location>
</feature>
<evidence type="ECO:0000313" key="3">
    <source>
        <dbReference type="Proteomes" id="UP000198802"/>
    </source>
</evidence>
<keyword evidence="1" id="KW-1133">Transmembrane helix</keyword>
<dbReference type="Pfam" id="PF06182">
    <property type="entry name" value="ABC2_membrane_6"/>
    <property type="match status" value="1"/>
</dbReference>
<proteinExistence type="predicted"/>
<organism evidence="2 3">
    <name type="scientific">Parafrankia irregularis</name>
    <dbReference type="NCBI Taxonomy" id="795642"/>
    <lineage>
        <taxon>Bacteria</taxon>
        <taxon>Bacillati</taxon>
        <taxon>Actinomycetota</taxon>
        <taxon>Actinomycetes</taxon>
        <taxon>Frankiales</taxon>
        <taxon>Frankiaceae</taxon>
        <taxon>Parafrankia</taxon>
    </lineage>
</organism>
<gene>
    <name evidence="2" type="ORF">Ga0074812_106241</name>
</gene>